<dbReference type="GO" id="GO:0016746">
    <property type="term" value="F:acyltransferase activity"/>
    <property type="evidence" value="ECO:0007669"/>
    <property type="project" value="UniProtKB-KW"/>
</dbReference>
<comment type="caution">
    <text evidence="2">The sequence shown here is derived from an EMBL/GenBank/DDBJ whole genome shotgun (WGS) entry which is preliminary data.</text>
</comment>
<evidence type="ECO:0000313" key="2">
    <source>
        <dbReference type="EMBL" id="GIH11101.1"/>
    </source>
</evidence>
<dbReference type="Pfam" id="PF01553">
    <property type="entry name" value="Acyltransferase"/>
    <property type="match status" value="1"/>
</dbReference>
<dbReference type="SMART" id="SM00563">
    <property type="entry name" value="PlsC"/>
    <property type="match status" value="1"/>
</dbReference>
<organism evidence="2 3">
    <name type="scientific">Rhizocola hellebori</name>
    <dbReference type="NCBI Taxonomy" id="1392758"/>
    <lineage>
        <taxon>Bacteria</taxon>
        <taxon>Bacillati</taxon>
        <taxon>Actinomycetota</taxon>
        <taxon>Actinomycetes</taxon>
        <taxon>Micromonosporales</taxon>
        <taxon>Micromonosporaceae</taxon>
        <taxon>Rhizocola</taxon>
    </lineage>
</organism>
<keyword evidence="2" id="KW-0012">Acyltransferase</keyword>
<reference evidence="2" key="1">
    <citation type="submission" date="2021-01" db="EMBL/GenBank/DDBJ databases">
        <title>Whole genome shotgun sequence of Rhizocola hellebori NBRC 109834.</title>
        <authorList>
            <person name="Komaki H."/>
            <person name="Tamura T."/>
        </authorList>
    </citation>
    <scope>NUCLEOTIDE SEQUENCE</scope>
    <source>
        <strain evidence="2">NBRC 109834</strain>
    </source>
</reference>
<dbReference type="Proteomes" id="UP000612899">
    <property type="component" value="Unassembled WGS sequence"/>
</dbReference>
<keyword evidence="2" id="KW-0808">Transferase</keyword>
<evidence type="ECO:0000259" key="1">
    <source>
        <dbReference type="SMART" id="SM00563"/>
    </source>
</evidence>
<name>A0A8J3QI65_9ACTN</name>
<keyword evidence="3" id="KW-1185">Reference proteome</keyword>
<proteinExistence type="predicted"/>
<accession>A0A8J3QI65</accession>
<feature type="domain" description="Phospholipid/glycerol acyltransferase" evidence="1">
    <location>
        <begin position="28"/>
        <end position="133"/>
    </location>
</feature>
<evidence type="ECO:0000313" key="3">
    <source>
        <dbReference type="Proteomes" id="UP000612899"/>
    </source>
</evidence>
<gene>
    <name evidence="2" type="ORF">Rhe02_91680</name>
</gene>
<sequence>MFEAVVTHLVRRNLRGVWVRAHPRPGPAVWAANHHSWWDPFALTAVSRALGSRSAVLMLQENLETFRFARAIGAFGTGEPRQGLRFLEQGRHLIIFPEGELRPAGPLANIAPGAAWFACAAKVPLYAVATRIQLRGHQVPEAHLVFDRVDTAGSRAEVTGRLAAQLAESLSELDDGLRQADPRSPIRGFTLAINGRRSYEERITWHG</sequence>
<dbReference type="CDD" id="cd07989">
    <property type="entry name" value="LPLAT_AGPAT-like"/>
    <property type="match status" value="1"/>
</dbReference>
<dbReference type="SUPFAM" id="SSF69593">
    <property type="entry name" value="Glycerol-3-phosphate (1)-acyltransferase"/>
    <property type="match status" value="1"/>
</dbReference>
<dbReference type="EMBL" id="BONY01000119">
    <property type="protein sequence ID" value="GIH11101.1"/>
    <property type="molecule type" value="Genomic_DNA"/>
</dbReference>
<dbReference type="RefSeq" id="WP_203914822.1">
    <property type="nucleotide sequence ID" value="NZ_BONY01000119.1"/>
</dbReference>
<protein>
    <submittedName>
        <fullName evidence="2">1-acyl-sn-glycerol-3-phosphate acyltransferase</fullName>
    </submittedName>
</protein>
<dbReference type="InterPro" id="IPR002123">
    <property type="entry name" value="Plipid/glycerol_acylTrfase"/>
</dbReference>
<dbReference type="AlphaFoldDB" id="A0A8J3QI65"/>